<gene>
    <name evidence="11" type="ORF">ZRA01_04830</name>
</gene>
<dbReference type="EMBL" id="BJNV01000006">
    <property type="protein sequence ID" value="GEC94410.1"/>
    <property type="molecule type" value="Genomic_DNA"/>
</dbReference>
<comment type="caution">
    <text evidence="11">The sequence shown here is derived from an EMBL/GenBank/DDBJ whole genome shotgun (WGS) entry which is preliminary data.</text>
</comment>
<keyword evidence="5" id="KW-0997">Cell inner membrane</keyword>
<name>A0A4Y4CUZ1_ZOORA</name>
<dbReference type="GO" id="GO:0015628">
    <property type="term" value="P:protein secretion by the type II secretion system"/>
    <property type="evidence" value="ECO:0007669"/>
    <property type="project" value="InterPro"/>
</dbReference>
<keyword evidence="12" id="KW-1185">Reference proteome</keyword>
<comment type="similarity">
    <text evidence="2">Belongs to the GSP M family.</text>
</comment>
<sequence>MTTLAKPTASPAPGPIARLGLAWQGISPRERRLVLAAGVVVLVGLVVSLLDWSRSERGRLARSLPRAEAQLELVQEAATELTRLRGQTAPQRAAGPALLEAAQASAKSRGLGLALQASGDGLQIKGQASLDAFVDWLAALQRDQGLRVQRLEIQGQSGGASIDAVLVKNDG</sequence>
<dbReference type="SUPFAM" id="SSF103054">
    <property type="entry name" value="General secretion pathway protein M, EpsM"/>
    <property type="match status" value="1"/>
</dbReference>
<evidence type="ECO:0000256" key="7">
    <source>
        <dbReference type="ARBA" id="ARBA00022927"/>
    </source>
</evidence>
<keyword evidence="7" id="KW-0653">Protein transport</keyword>
<dbReference type="AlphaFoldDB" id="A0A4Y4CUZ1"/>
<proteinExistence type="inferred from homology"/>
<organism evidence="11 12">
    <name type="scientific">Zoogloea ramigera</name>
    <dbReference type="NCBI Taxonomy" id="350"/>
    <lineage>
        <taxon>Bacteria</taxon>
        <taxon>Pseudomonadati</taxon>
        <taxon>Pseudomonadota</taxon>
        <taxon>Betaproteobacteria</taxon>
        <taxon>Rhodocyclales</taxon>
        <taxon>Zoogloeaceae</taxon>
        <taxon>Zoogloea</taxon>
    </lineage>
</organism>
<dbReference type="OrthoDB" id="9180907at2"/>
<feature type="transmembrane region" description="Helical" evidence="10">
    <location>
        <begin position="33"/>
        <end position="52"/>
    </location>
</feature>
<accession>A0A4Y4CUZ1</accession>
<evidence type="ECO:0000313" key="11">
    <source>
        <dbReference type="EMBL" id="GEC94410.1"/>
    </source>
</evidence>
<dbReference type="RefSeq" id="WP_141349165.1">
    <property type="nucleotide sequence ID" value="NZ_BJNV01000006.1"/>
</dbReference>
<dbReference type="InterPro" id="IPR007690">
    <property type="entry name" value="T2SS_GspM"/>
</dbReference>
<keyword evidence="6 10" id="KW-0812">Transmembrane</keyword>
<evidence type="ECO:0000256" key="4">
    <source>
        <dbReference type="ARBA" id="ARBA00022475"/>
    </source>
</evidence>
<keyword evidence="4" id="KW-1003">Cell membrane</keyword>
<keyword evidence="8 10" id="KW-1133">Transmembrane helix</keyword>
<evidence type="ECO:0000256" key="3">
    <source>
        <dbReference type="ARBA" id="ARBA00022448"/>
    </source>
</evidence>
<dbReference type="InterPro" id="IPR023229">
    <property type="entry name" value="T2SS_M_periplasmic_sf"/>
</dbReference>
<protein>
    <recommendedName>
        <fullName evidence="13">General secretion pathway protein M</fullName>
    </recommendedName>
</protein>
<reference evidence="11 12" key="1">
    <citation type="submission" date="2019-06" db="EMBL/GenBank/DDBJ databases">
        <title>Whole genome shotgun sequence of Zoogloea ramigera NBRC 15342.</title>
        <authorList>
            <person name="Hosoyama A."/>
            <person name="Uohara A."/>
            <person name="Ohji S."/>
            <person name="Ichikawa N."/>
        </authorList>
    </citation>
    <scope>NUCLEOTIDE SEQUENCE [LARGE SCALE GENOMIC DNA]</scope>
    <source>
        <strain evidence="11 12">NBRC 15342</strain>
    </source>
</reference>
<evidence type="ECO:0000256" key="9">
    <source>
        <dbReference type="ARBA" id="ARBA00023136"/>
    </source>
</evidence>
<evidence type="ECO:0000256" key="6">
    <source>
        <dbReference type="ARBA" id="ARBA00022692"/>
    </source>
</evidence>
<dbReference type="GO" id="GO:0005886">
    <property type="term" value="C:plasma membrane"/>
    <property type="evidence" value="ECO:0007669"/>
    <property type="project" value="UniProtKB-SubCell"/>
</dbReference>
<dbReference type="Proteomes" id="UP000318422">
    <property type="component" value="Unassembled WGS sequence"/>
</dbReference>
<evidence type="ECO:0008006" key="13">
    <source>
        <dbReference type="Google" id="ProtNLM"/>
    </source>
</evidence>
<dbReference type="Pfam" id="PF04612">
    <property type="entry name" value="T2SSM"/>
    <property type="match status" value="1"/>
</dbReference>
<keyword evidence="9 10" id="KW-0472">Membrane</keyword>
<dbReference type="GO" id="GO:0015627">
    <property type="term" value="C:type II protein secretion system complex"/>
    <property type="evidence" value="ECO:0007669"/>
    <property type="project" value="InterPro"/>
</dbReference>
<evidence type="ECO:0000256" key="2">
    <source>
        <dbReference type="ARBA" id="ARBA00010637"/>
    </source>
</evidence>
<evidence type="ECO:0000313" key="12">
    <source>
        <dbReference type="Proteomes" id="UP000318422"/>
    </source>
</evidence>
<comment type="subcellular location">
    <subcellularLocation>
        <location evidence="1">Cell inner membrane</location>
        <topology evidence="1">Single-pass membrane protein</topology>
    </subcellularLocation>
</comment>
<evidence type="ECO:0000256" key="8">
    <source>
        <dbReference type="ARBA" id="ARBA00022989"/>
    </source>
</evidence>
<keyword evidence="3" id="KW-0813">Transport</keyword>
<evidence type="ECO:0000256" key="1">
    <source>
        <dbReference type="ARBA" id="ARBA00004377"/>
    </source>
</evidence>
<evidence type="ECO:0000256" key="10">
    <source>
        <dbReference type="SAM" id="Phobius"/>
    </source>
</evidence>
<dbReference type="Gene3D" id="3.30.1360.100">
    <property type="entry name" value="General secretion pathway protein M, EpsM"/>
    <property type="match status" value="1"/>
</dbReference>
<evidence type="ECO:0000256" key="5">
    <source>
        <dbReference type="ARBA" id="ARBA00022519"/>
    </source>
</evidence>